<dbReference type="InterPro" id="IPR050416">
    <property type="entry name" value="FAD-linked_Oxidoreductase"/>
</dbReference>
<sequence>MTISQDIIQQLVSLLGASNEFPMVLTDCNCNDVQNEAYQEARKSFNRKFDFRPKAIIYVENSEQVSAIVKFANLHKESVVLRVRSGGHDHEAESNGTDTLLIDLSKMKRVQQVPKPDKCAGEEDKLFIGIEPGARFKHIKSVLDAHNLGIPHGTCKTVGIAGFTLGGGWGPWTRQYGMACESLVGATVVLGNGDIIEVSIDDEKDSAGGQLLWALRGGGGLSYGIVTEFRFKAFNLPAITYSFSLSLDFLENYFPKITTLHILTLWEELVKSEHTQVLIGTNLKINAVSLEAGVAPDPNAKLSCLINGYIAGEPEDFLEMVLDWIKMLETIIGAKPHSKSDLKQIKKAVGKTASVKKWLKSSTDKLNIDVNHKGWRFEGWDRTFHDLTLDADGPAPHKITSRLADCGWNKQSREALICSLQSPLLDPLVCKCDNRYGIHAYITIGAITGDFYRNYREGKDDIGSSFPYKDRLFTLQYQAWWDEFLDVDGLMTLHPSEAVVHGIENRQYINRTEDWIERCRNYDIPHTSGAFISFKDASVTTADYFSCSYEGLKEVKERYSQDSNLLLRTRKTII</sequence>
<dbReference type="HOGENOM" id="CLU_015312_0_0_6"/>
<reference evidence="7 8" key="1">
    <citation type="submission" date="2008-02" db="EMBL/GenBank/DDBJ databases">
        <title>Complete sequence of Shewanella woodyi ATCC 51908.</title>
        <authorList>
            <consortium name="US DOE Joint Genome Institute"/>
            <person name="Copeland A."/>
            <person name="Lucas S."/>
            <person name="Lapidus A."/>
            <person name="Glavina del Rio T."/>
            <person name="Dalin E."/>
            <person name="Tice H."/>
            <person name="Bruce D."/>
            <person name="Goodwin L."/>
            <person name="Pitluck S."/>
            <person name="Sims D."/>
            <person name="Brettin T."/>
            <person name="Detter J.C."/>
            <person name="Han C."/>
            <person name="Kuske C.R."/>
            <person name="Schmutz J."/>
            <person name="Larimer F."/>
            <person name="Land M."/>
            <person name="Hauser L."/>
            <person name="Kyrpides N."/>
            <person name="Lykidis A."/>
            <person name="Zhao J.-S."/>
            <person name="Richardson P."/>
        </authorList>
    </citation>
    <scope>NUCLEOTIDE SEQUENCE [LARGE SCALE GENOMIC DNA]</scope>
    <source>
        <strain evidence="8">ATCC 51908 / MS32</strain>
    </source>
</reference>
<keyword evidence="8" id="KW-1185">Reference proteome</keyword>
<dbReference type="InterPro" id="IPR016169">
    <property type="entry name" value="FAD-bd_PCMH_sub2"/>
</dbReference>
<dbReference type="InterPro" id="IPR016166">
    <property type="entry name" value="FAD-bd_PCMH"/>
</dbReference>
<evidence type="ECO:0000256" key="3">
    <source>
        <dbReference type="ARBA" id="ARBA00022630"/>
    </source>
</evidence>
<feature type="domain" description="FAD-binding PCMH-type" evidence="6">
    <location>
        <begin position="49"/>
        <end position="236"/>
    </location>
</feature>
<accession>B1KFD7</accession>
<evidence type="ECO:0000313" key="8">
    <source>
        <dbReference type="Proteomes" id="UP000002168"/>
    </source>
</evidence>
<protein>
    <submittedName>
        <fullName evidence="7">FAD linked oxidase domain protein</fullName>
    </submittedName>
</protein>
<dbReference type="Gene3D" id="3.30.465.10">
    <property type="match status" value="1"/>
</dbReference>
<comment type="cofactor">
    <cofactor evidence="1">
        <name>FAD</name>
        <dbReference type="ChEBI" id="CHEBI:57692"/>
    </cofactor>
</comment>
<evidence type="ECO:0000256" key="2">
    <source>
        <dbReference type="ARBA" id="ARBA00005466"/>
    </source>
</evidence>
<dbReference type="PANTHER" id="PTHR42973:SF39">
    <property type="entry name" value="FAD-BINDING PCMH-TYPE DOMAIN-CONTAINING PROTEIN"/>
    <property type="match status" value="1"/>
</dbReference>
<dbReference type="PROSITE" id="PS51387">
    <property type="entry name" value="FAD_PCMH"/>
    <property type="match status" value="1"/>
</dbReference>
<dbReference type="Proteomes" id="UP000002168">
    <property type="component" value="Chromosome"/>
</dbReference>
<gene>
    <name evidence="7" type="ordered locus">Swoo_3854</name>
</gene>
<evidence type="ECO:0000313" key="7">
    <source>
        <dbReference type="EMBL" id="ACA88112.1"/>
    </source>
</evidence>
<keyword evidence="3" id="KW-0285">Flavoprotein</keyword>
<dbReference type="STRING" id="392500.Swoo_3854"/>
<dbReference type="PANTHER" id="PTHR42973">
    <property type="entry name" value="BINDING OXIDOREDUCTASE, PUTATIVE (AFU_ORTHOLOGUE AFUA_1G17690)-RELATED"/>
    <property type="match status" value="1"/>
</dbReference>
<dbReference type="GO" id="GO:0071949">
    <property type="term" value="F:FAD binding"/>
    <property type="evidence" value="ECO:0007669"/>
    <property type="project" value="InterPro"/>
</dbReference>
<dbReference type="SUPFAM" id="SSF56176">
    <property type="entry name" value="FAD-binding/transporter-associated domain-like"/>
    <property type="match status" value="1"/>
</dbReference>
<dbReference type="InterPro" id="IPR036318">
    <property type="entry name" value="FAD-bd_PCMH-like_sf"/>
</dbReference>
<evidence type="ECO:0000256" key="4">
    <source>
        <dbReference type="ARBA" id="ARBA00022827"/>
    </source>
</evidence>
<evidence type="ECO:0000259" key="6">
    <source>
        <dbReference type="PROSITE" id="PS51387"/>
    </source>
</evidence>
<dbReference type="KEGG" id="swd:Swoo_3854"/>
<name>B1KFD7_SHEWM</name>
<organism evidence="7 8">
    <name type="scientific">Shewanella woodyi (strain ATCC 51908 / MS32)</name>
    <dbReference type="NCBI Taxonomy" id="392500"/>
    <lineage>
        <taxon>Bacteria</taxon>
        <taxon>Pseudomonadati</taxon>
        <taxon>Pseudomonadota</taxon>
        <taxon>Gammaproteobacteria</taxon>
        <taxon>Alteromonadales</taxon>
        <taxon>Shewanellaceae</taxon>
        <taxon>Shewanella</taxon>
    </lineage>
</organism>
<proteinExistence type="inferred from homology"/>
<dbReference type="eggNOG" id="COG0277">
    <property type="taxonomic scope" value="Bacteria"/>
</dbReference>
<dbReference type="GO" id="GO:0016491">
    <property type="term" value="F:oxidoreductase activity"/>
    <property type="evidence" value="ECO:0007669"/>
    <property type="project" value="UniProtKB-KW"/>
</dbReference>
<dbReference type="AlphaFoldDB" id="B1KFD7"/>
<comment type="similarity">
    <text evidence="2">Belongs to the oxygen-dependent FAD-linked oxidoreductase family.</text>
</comment>
<dbReference type="Pfam" id="PF01565">
    <property type="entry name" value="FAD_binding_4"/>
    <property type="match status" value="1"/>
</dbReference>
<evidence type="ECO:0000256" key="5">
    <source>
        <dbReference type="ARBA" id="ARBA00023002"/>
    </source>
</evidence>
<evidence type="ECO:0000256" key="1">
    <source>
        <dbReference type="ARBA" id="ARBA00001974"/>
    </source>
</evidence>
<dbReference type="InterPro" id="IPR006094">
    <property type="entry name" value="Oxid_FAD_bind_N"/>
</dbReference>
<keyword evidence="5" id="KW-0560">Oxidoreductase</keyword>
<keyword evidence="4" id="KW-0274">FAD</keyword>
<dbReference type="EMBL" id="CP000961">
    <property type="protein sequence ID" value="ACA88112.1"/>
    <property type="molecule type" value="Genomic_DNA"/>
</dbReference>
<dbReference type="RefSeq" id="WP_012326442.1">
    <property type="nucleotide sequence ID" value="NC_010506.1"/>
</dbReference>